<evidence type="ECO:0000259" key="1">
    <source>
        <dbReference type="Pfam" id="PF10047"/>
    </source>
</evidence>
<dbReference type="KEGG" id="shd:SUTH_02069"/>
<dbReference type="HOGENOM" id="CLU_2698260_0_0_4"/>
<dbReference type="OrthoDB" id="6371923at2"/>
<feature type="domain" description="DUF2281" evidence="1">
    <location>
        <begin position="8"/>
        <end position="37"/>
    </location>
</feature>
<dbReference type="AlphaFoldDB" id="W0SGH6"/>
<dbReference type="RefSeq" id="WP_041099040.1">
    <property type="nucleotide sequence ID" value="NZ_AP012547.1"/>
</dbReference>
<dbReference type="Pfam" id="PF10047">
    <property type="entry name" value="DUF2281"/>
    <property type="match status" value="1"/>
</dbReference>
<dbReference type="EMBL" id="AP012547">
    <property type="protein sequence ID" value="BAO29860.1"/>
    <property type="molecule type" value="Genomic_DNA"/>
</dbReference>
<protein>
    <recommendedName>
        <fullName evidence="1">DUF2281 domain-containing protein</fullName>
    </recommendedName>
</protein>
<sequence>MNATEQVLIEKLKQLPPQRLAEVEDFVDFLRTREDEQRLTQAAAKVAEESFAAVWNNDEDAAYDRM</sequence>
<gene>
    <name evidence="2" type="ORF">SUTH_02069</name>
</gene>
<organism evidence="2 3">
    <name type="scientific">Sulfuritalea hydrogenivorans sk43H</name>
    <dbReference type="NCBI Taxonomy" id="1223802"/>
    <lineage>
        <taxon>Bacteria</taxon>
        <taxon>Pseudomonadati</taxon>
        <taxon>Pseudomonadota</taxon>
        <taxon>Betaproteobacteria</taxon>
        <taxon>Nitrosomonadales</taxon>
        <taxon>Sterolibacteriaceae</taxon>
        <taxon>Sulfuritalea</taxon>
    </lineage>
</organism>
<keyword evidence="3" id="KW-1185">Reference proteome</keyword>
<dbReference type="Proteomes" id="UP000031637">
    <property type="component" value="Chromosome"/>
</dbReference>
<accession>W0SGH6</accession>
<reference evidence="2 3" key="1">
    <citation type="journal article" date="2014" name="Syst. Appl. Microbiol.">
        <title>Complete genomes of freshwater sulfur oxidizers Sulfuricella denitrificans skB26 and Sulfuritalea hydrogenivorans sk43H: genetic insights into the sulfur oxidation pathway of betaproteobacteria.</title>
        <authorList>
            <person name="Watanabe T."/>
            <person name="Kojima H."/>
            <person name="Fukui M."/>
        </authorList>
    </citation>
    <scope>NUCLEOTIDE SEQUENCE [LARGE SCALE GENOMIC DNA]</scope>
    <source>
        <strain evidence="2">DSM22779</strain>
    </source>
</reference>
<proteinExistence type="predicted"/>
<evidence type="ECO:0000313" key="2">
    <source>
        <dbReference type="EMBL" id="BAO29860.1"/>
    </source>
</evidence>
<dbReference type="InterPro" id="IPR018739">
    <property type="entry name" value="DUF2281"/>
</dbReference>
<evidence type="ECO:0000313" key="3">
    <source>
        <dbReference type="Proteomes" id="UP000031637"/>
    </source>
</evidence>
<name>W0SGH6_9PROT</name>